<proteinExistence type="predicted"/>
<protein>
    <submittedName>
        <fullName evidence="1">Uncharacterized protein</fullName>
    </submittedName>
</protein>
<comment type="caution">
    <text evidence="1">The sequence shown here is derived from an EMBL/GenBank/DDBJ whole genome shotgun (WGS) entry which is preliminary data.</text>
</comment>
<name>A0A9D5A0X6_PEA</name>
<dbReference type="Gramene" id="Psat07G0532500-T1">
    <property type="protein sequence ID" value="KAI5389963.1"/>
    <property type="gene ID" value="KIW84_075325"/>
</dbReference>
<keyword evidence="2" id="KW-1185">Reference proteome</keyword>
<reference evidence="1 2" key="1">
    <citation type="journal article" date="2022" name="Nat. Genet.">
        <title>Improved pea reference genome and pan-genome highlight genomic features and evolutionary characteristics.</title>
        <authorList>
            <person name="Yang T."/>
            <person name="Liu R."/>
            <person name="Luo Y."/>
            <person name="Hu S."/>
            <person name="Wang D."/>
            <person name="Wang C."/>
            <person name="Pandey M.K."/>
            <person name="Ge S."/>
            <person name="Xu Q."/>
            <person name="Li N."/>
            <person name="Li G."/>
            <person name="Huang Y."/>
            <person name="Saxena R.K."/>
            <person name="Ji Y."/>
            <person name="Li M."/>
            <person name="Yan X."/>
            <person name="He Y."/>
            <person name="Liu Y."/>
            <person name="Wang X."/>
            <person name="Xiang C."/>
            <person name="Varshney R.K."/>
            <person name="Ding H."/>
            <person name="Gao S."/>
            <person name="Zong X."/>
        </authorList>
    </citation>
    <scope>NUCLEOTIDE SEQUENCE [LARGE SCALE GENOMIC DNA]</scope>
    <source>
        <strain evidence="1 2">cv. Zhongwan 6</strain>
    </source>
</reference>
<evidence type="ECO:0000313" key="1">
    <source>
        <dbReference type="EMBL" id="KAI5389963.1"/>
    </source>
</evidence>
<accession>A0A9D5A0X6</accession>
<dbReference type="AlphaFoldDB" id="A0A9D5A0X6"/>
<gene>
    <name evidence="1" type="ORF">KIW84_075325</name>
</gene>
<dbReference type="EMBL" id="JAMSHJ010000007">
    <property type="protein sequence ID" value="KAI5389963.1"/>
    <property type="molecule type" value="Genomic_DNA"/>
</dbReference>
<organism evidence="1 2">
    <name type="scientific">Pisum sativum</name>
    <name type="common">Garden pea</name>
    <name type="synonym">Lathyrus oleraceus</name>
    <dbReference type="NCBI Taxonomy" id="3888"/>
    <lineage>
        <taxon>Eukaryota</taxon>
        <taxon>Viridiplantae</taxon>
        <taxon>Streptophyta</taxon>
        <taxon>Embryophyta</taxon>
        <taxon>Tracheophyta</taxon>
        <taxon>Spermatophyta</taxon>
        <taxon>Magnoliopsida</taxon>
        <taxon>eudicotyledons</taxon>
        <taxon>Gunneridae</taxon>
        <taxon>Pentapetalae</taxon>
        <taxon>rosids</taxon>
        <taxon>fabids</taxon>
        <taxon>Fabales</taxon>
        <taxon>Fabaceae</taxon>
        <taxon>Papilionoideae</taxon>
        <taxon>50 kb inversion clade</taxon>
        <taxon>NPAAA clade</taxon>
        <taxon>Hologalegina</taxon>
        <taxon>IRL clade</taxon>
        <taxon>Fabeae</taxon>
        <taxon>Lathyrus</taxon>
    </lineage>
</organism>
<dbReference type="Proteomes" id="UP001058974">
    <property type="component" value="Chromosome 7"/>
</dbReference>
<sequence length="202" mass="24179">MTGFNNHEDHQVERVCLRIKDVVPGKNWITNRDYQDRTRFNEDYQDRTGFSNHEDYQAKWDGTGFSDDEDYKEKWDGTGFSNHEDYQAKRVCLRIKDVIPGKNWITNKDYQDRTGFYEDYQDGIGFSNHEDYQAKRVCLRIKDVMPGKNWITNKDYQDMTGFWLVKSNRTCKDEKRLGIYQGTDNFIEETRKTSLNYVMMHV</sequence>
<evidence type="ECO:0000313" key="2">
    <source>
        <dbReference type="Proteomes" id="UP001058974"/>
    </source>
</evidence>